<evidence type="ECO:0000256" key="2">
    <source>
        <dbReference type="ARBA" id="ARBA00022617"/>
    </source>
</evidence>
<evidence type="ECO:0000256" key="7">
    <source>
        <dbReference type="SAM" id="MobiDB-lite"/>
    </source>
</evidence>
<organism evidence="9 10">
    <name type="scientific">Lacihabitans lacunae</name>
    <dbReference type="NCBI Taxonomy" id="1028214"/>
    <lineage>
        <taxon>Bacteria</taxon>
        <taxon>Pseudomonadati</taxon>
        <taxon>Bacteroidota</taxon>
        <taxon>Cytophagia</taxon>
        <taxon>Cytophagales</taxon>
        <taxon>Leadbetterellaceae</taxon>
        <taxon>Lacihabitans</taxon>
    </lineage>
</organism>
<evidence type="ECO:0000256" key="4">
    <source>
        <dbReference type="ARBA" id="ARBA00022982"/>
    </source>
</evidence>
<dbReference type="InterPro" id="IPR011042">
    <property type="entry name" value="6-blade_b-propeller_TolB-like"/>
</dbReference>
<name>A0ABV7YW79_9BACT</name>
<dbReference type="InterPro" id="IPR002324">
    <property type="entry name" value="Cyt_c_ID"/>
</dbReference>
<dbReference type="PROSITE" id="PS51007">
    <property type="entry name" value="CYTC"/>
    <property type="match status" value="1"/>
</dbReference>
<evidence type="ECO:0000313" key="9">
    <source>
        <dbReference type="EMBL" id="MFC3811166.1"/>
    </source>
</evidence>
<keyword evidence="4" id="KW-0249">Electron transport</keyword>
<dbReference type="InterPro" id="IPR011041">
    <property type="entry name" value="Quinoprot_gluc/sorb_DH_b-prop"/>
</dbReference>
<reference evidence="10" key="1">
    <citation type="journal article" date="2019" name="Int. J. Syst. Evol. Microbiol.">
        <title>The Global Catalogue of Microorganisms (GCM) 10K type strain sequencing project: providing services to taxonomists for standard genome sequencing and annotation.</title>
        <authorList>
            <consortium name="The Broad Institute Genomics Platform"/>
            <consortium name="The Broad Institute Genome Sequencing Center for Infectious Disease"/>
            <person name="Wu L."/>
            <person name="Ma J."/>
        </authorList>
    </citation>
    <scope>NUCLEOTIDE SEQUENCE [LARGE SCALE GENOMIC DNA]</scope>
    <source>
        <strain evidence="10">CECT 7956</strain>
    </source>
</reference>
<dbReference type="PANTHER" id="PTHR33546">
    <property type="entry name" value="LARGE, MULTIFUNCTIONAL SECRETED PROTEIN-RELATED"/>
    <property type="match status" value="1"/>
</dbReference>
<dbReference type="InterPro" id="IPR009056">
    <property type="entry name" value="Cyt_c-like_dom"/>
</dbReference>
<dbReference type="EMBL" id="JBHRYQ010000001">
    <property type="protein sequence ID" value="MFC3811166.1"/>
    <property type="molecule type" value="Genomic_DNA"/>
</dbReference>
<keyword evidence="3 6" id="KW-0479">Metal-binding</keyword>
<keyword evidence="5 6" id="KW-0408">Iron</keyword>
<sequence length="643" mass="71047">MKNTFKIYGLILMFTAQLFAQESPKEEDFYKIVTLPVPEGIILEIGGLAMMPNGSMALATRRGEVWIVENPSSKNPYFKKFASGLHEILGLSYKEGSLICAQRGELTKLTDKNGDGKADSYETVYAWDISGHYHEYSFGPKIAPDGSFFVSGNVAFGDEEWWRGEARAKTRGTIFKIHPDGKYEPWAAGMRSPAGLGMIDGELFYSDNQGDWMGSGGIWHVKKGGFMGHPASLKWAEQNGVVKLTEKEFFAERDNRQNRTATGVAIKPENVVDETAQTLFELKEKYPMVQTPAVWLPHGILGISNSEIIKDETSGDFGPFAGQIFIGDQGQSKIMRVYMEKVNGEYQGAAWDFRSGFQSGVLRMAFATDGSMFVGETNRGWGSAGDANQGLQKLVWNGKIPFEMINCKAMADGFEINFTLPVDRKSAEDLSSYVASSFIYKHHPVYGSPPINTEDLKIKGVNLSADGKKLRIVIENLRPYYVHELNLSGIRSATGSWTLVHPTVYYTLNAIPSGDKLGANELIKTNSGKNTASVPSKATKELVSPDGKKSASTSTKATPVTFESIKPLLQKHTCLACHAQDKKVIGPAFKDIAKRKYSATKIMELIYNPKPENWPDFATPMAPMPHVPKKDVMQIASYINSLR</sequence>
<dbReference type="RefSeq" id="WP_379837934.1">
    <property type="nucleotide sequence ID" value="NZ_JBHRYQ010000001.1"/>
</dbReference>
<evidence type="ECO:0000256" key="3">
    <source>
        <dbReference type="ARBA" id="ARBA00022723"/>
    </source>
</evidence>
<feature type="domain" description="Cytochrome c" evidence="8">
    <location>
        <begin position="553"/>
        <end position="643"/>
    </location>
</feature>
<evidence type="ECO:0000313" key="10">
    <source>
        <dbReference type="Proteomes" id="UP001595616"/>
    </source>
</evidence>
<comment type="caution">
    <text evidence="9">The sequence shown here is derived from an EMBL/GenBank/DDBJ whole genome shotgun (WGS) entry which is preliminary data.</text>
</comment>
<proteinExistence type="predicted"/>
<dbReference type="Gene3D" id="2.120.10.30">
    <property type="entry name" value="TolB, C-terminal domain"/>
    <property type="match status" value="1"/>
</dbReference>
<evidence type="ECO:0000256" key="1">
    <source>
        <dbReference type="ARBA" id="ARBA00022448"/>
    </source>
</evidence>
<dbReference type="SUPFAM" id="SSF50952">
    <property type="entry name" value="Soluble quinoprotein glucose dehydrogenase"/>
    <property type="match status" value="1"/>
</dbReference>
<dbReference type="Proteomes" id="UP001595616">
    <property type="component" value="Unassembled WGS sequence"/>
</dbReference>
<keyword evidence="2 6" id="KW-0349">Heme</keyword>
<dbReference type="PRINTS" id="PR00606">
    <property type="entry name" value="CYTCHROMECID"/>
</dbReference>
<gene>
    <name evidence="9" type="ORF">ACFOOI_10910</name>
</gene>
<keyword evidence="10" id="KW-1185">Reference proteome</keyword>
<dbReference type="InterPro" id="IPR036909">
    <property type="entry name" value="Cyt_c-like_dom_sf"/>
</dbReference>
<dbReference type="SUPFAM" id="SSF46626">
    <property type="entry name" value="Cytochrome c"/>
    <property type="match status" value="1"/>
</dbReference>
<evidence type="ECO:0000259" key="8">
    <source>
        <dbReference type="PROSITE" id="PS51007"/>
    </source>
</evidence>
<protein>
    <recommendedName>
        <fullName evidence="8">Cytochrome c domain-containing protein</fullName>
    </recommendedName>
</protein>
<keyword evidence="1" id="KW-0813">Transport</keyword>
<evidence type="ECO:0000256" key="6">
    <source>
        <dbReference type="PROSITE-ProRule" id="PRU00433"/>
    </source>
</evidence>
<accession>A0ABV7YW79</accession>
<feature type="compositionally biased region" description="Polar residues" evidence="7">
    <location>
        <begin position="526"/>
        <end position="536"/>
    </location>
</feature>
<dbReference type="Gene3D" id="1.10.760.10">
    <property type="entry name" value="Cytochrome c-like domain"/>
    <property type="match status" value="1"/>
</dbReference>
<feature type="region of interest" description="Disordered" evidence="7">
    <location>
        <begin position="526"/>
        <end position="555"/>
    </location>
</feature>
<evidence type="ECO:0000256" key="5">
    <source>
        <dbReference type="ARBA" id="ARBA00023004"/>
    </source>
</evidence>
<dbReference type="PANTHER" id="PTHR33546:SF1">
    <property type="entry name" value="LARGE, MULTIFUNCTIONAL SECRETED PROTEIN"/>
    <property type="match status" value="1"/>
</dbReference>